<reference evidence="2" key="1">
    <citation type="journal article" date="2019" name="Int. J. Syst. Evol. Microbiol.">
        <title>The Global Catalogue of Microorganisms (GCM) 10K type strain sequencing project: providing services to taxonomists for standard genome sequencing and annotation.</title>
        <authorList>
            <consortium name="The Broad Institute Genomics Platform"/>
            <consortium name="The Broad Institute Genome Sequencing Center for Infectious Disease"/>
            <person name="Wu L."/>
            <person name="Ma J."/>
        </authorList>
    </citation>
    <scope>NUCLEOTIDE SEQUENCE [LARGE SCALE GENOMIC DNA]</scope>
    <source>
        <strain evidence="2">JCM 4376</strain>
    </source>
</reference>
<organism evidence="1 2">
    <name type="scientific">Streptomyces gelaticus</name>
    <dbReference type="NCBI Taxonomy" id="285446"/>
    <lineage>
        <taxon>Bacteria</taxon>
        <taxon>Bacillati</taxon>
        <taxon>Actinomycetota</taxon>
        <taxon>Actinomycetes</taxon>
        <taxon>Kitasatosporales</taxon>
        <taxon>Streptomycetaceae</taxon>
        <taxon>Streptomyces</taxon>
    </lineage>
</organism>
<evidence type="ECO:0000313" key="1">
    <source>
        <dbReference type="EMBL" id="GGV88635.1"/>
    </source>
</evidence>
<sequence>MSPPLTKVNLEAANGCCQTGEDAVGQSDPGTDSPAYPWAVIGAVGAAGAISPGAANELVTELTSFTKFRDRIDGLLRDLKGSPAGPGKVGEDTMGRERFGGGKGQWSEADALHGSYSKVIKELEELSQLLSDSIEGMSIAVLGAHKGYENVDLDVRDRMLAIRGRTNAHHKAEQKHVSEVGIF</sequence>
<dbReference type="EMBL" id="BMTF01000013">
    <property type="protein sequence ID" value="GGV88635.1"/>
    <property type="molecule type" value="Genomic_DNA"/>
</dbReference>
<gene>
    <name evidence="1" type="ORF">GCM10015535_40310</name>
</gene>
<comment type="caution">
    <text evidence="1">The sequence shown here is derived from an EMBL/GenBank/DDBJ whole genome shotgun (WGS) entry which is preliminary data.</text>
</comment>
<accession>A0ABQ2W109</accession>
<name>A0ABQ2W109_9ACTN</name>
<protein>
    <recommendedName>
        <fullName evidence="3">Fungal N-terminal domain-containing protein</fullName>
    </recommendedName>
</protein>
<evidence type="ECO:0008006" key="3">
    <source>
        <dbReference type="Google" id="ProtNLM"/>
    </source>
</evidence>
<keyword evidence="2" id="KW-1185">Reference proteome</keyword>
<proteinExistence type="predicted"/>
<dbReference type="Proteomes" id="UP000660675">
    <property type="component" value="Unassembled WGS sequence"/>
</dbReference>
<evidence type="ECO:0000313" key="2">
    <source>
        <dbReference type="Proteomes" id="UP000660675"/>
    </source>
</evidence>